<keyword evidence="1" id="KW-0732">Signal</keyword>
<proteinExistence type="predicted"/>
<evidence type="ECO:0000256" key="1">
    <source>
        <dbReference type="SAM" id="SignalP"/>
    </source>
</evidence>
<sequence length="105" mass="11955">MFLEISFGATFLILNFLRSFISIQPVPFSQMLTSYLYLPPLVATHMKLTSKSLISLTELTELLLILCNCCQESNPGLSYTKTKTTKSVYYIPTEDYKGWLITNNT</sequence>
<accession>A0A8D8Z2N0</accession>
<reference evidence="2" key="1">
    <citation type="submission" date="2021-05" db="EMBL/GenBank/DDBJ databases">
        <authorList>
            <person name="Alioto T."/>
            <person name="Alioto T."/>
            <person name="Gomez Garrido J."/>
        </authorList>
    </citation>
    <scope>NUCLEOTIDE SEQUENCE</scope>
</reference>
<feature type="chain" id="PRO_5036428977" evidence="1">
    <location>
        <begin position="24"/>
        <end position="105"/>
    </location>
</feature>
<evidence type="ECO:0000313" key="2">
    <source>
        <dbReference type="EMBL" id="CAG6739450.1"/>
    </source>
</evidence>
<name>A0A8D8Z2N0_9HEMI</name>
<protein>
    <submittedName>
        <fullName evidence="2">Uncharacterized protein</fullName>
    </submittedName>
</protein>
<dbReference type="EMBL" id="HBUF01413378">
    <property type="protein sequence ID" value="CAG6739451.1"/>
    <property type="molecule type" value="Transcribed_RNA"/>
</dbReference>
<dbReference type="AlphaFoldDB" id="A0A8D8Z2N0"/>
<organism evidence="2">
    <name type="scientific">Cacopsylla melanoneura</name>
    <dbReference type="NCBI Taxonomy" id="428564"/>
    <lineage>
        <taxon>Eukaryota</taxon>
        <taxon>Metazoa</taxon>
        <taxon>Ecdysozoa</taxon>
        <taxon>Arthropoda</taxon>
        <taxon>Hexapoda</taxon>
        <taxon>Insecta</taxon>
        <taxon>Pterygota</taxon>
        <taxon>Neoptera</taxon>
        <taxon>Paraneoptera</taxon>
        <taxon>Hemiptera</taxon>
        <taxon>Sternorrhyncha</taxon>
        <taxon>Psylloidea</taxon>
        <taxon>Psyllidae</taxon>
        <taxon>Psyllinae</taxon>
        <taxon>Cacopsylla</taxon>
    </lineage>
</organism>
<feature type="signal peptide" evidence="1">
    <location>
        <begin position="1"/>
        <end position="23"/>
    </location>
</feature>
<dbReference type="EMBL" id="HBUF01413377">
    <property type="protein sequence ID" value="CAG6739450.1"/>
    <property type="molecule type" value="Transcribed_RNA"/>
</dbReference>